<dbReference type="Proteomes" id="UP001416858">
    <property type="component" value="Unassembled WGS sequence"/>
</dbReference>
<accession>A0ABP9VKC1</accession>
<reference evidence="1 2" key="1">
    <citation type="submission" date="2024-02" db="EMBL/GenBank/DDBJ databases">
        <title>Rhodopirellula caenicola NBRC 110016.</title>
        <authorList>
            <person name="Ichikawa N."/>
            <person name="Katano-Makiyama Y."/>
            <person name="Hidaka K."/>
        </authorList>
    </citation>
    <scope>NUCLEOTIDE SEQUENCE [LARGE SCALE GENOMIC DNA]</scope>
    <source>
        <strain evidence="1 2">NBRC 110016</strain>
    </source>
</reference>
<name>A0ABP9VKC1_9BACT</name>
<protein>
    <recommendedName>
        <fullName evidence="3">Secreted protein</fullName>
    </recommendedName>
</protein>
<gene>
    <name evidence="1" type="ORF">Rcae01_00683</name>
</gene>
<keyword evidence="2" id="KW-1185">Reference proteome</keyword>
<organism evidence="1 2">
    <name type="scientific">Novipirellula caenicola</name>
    <dbReference type="NCBI Taxonomy" id="1536901"/>
    <lineage>
        <taxon>Bacteria</taxon>
        <taxon>Pseudomonadati</taxon>
        <taxon>Planctomycetota</taxon>
        <taxon>Planctomycetia</taxon>
        <taxon>Pirellulales</taxon>
        <taxon>Pirellulaceae</taxon>
        <taxon>Novipirellula</taxon>
    </lineage>
</organism>
<sequence length="190" mass="22031">MGYRRMLLLSECFCPPSFCRTCGVALGGCRRTTIRSSCGFLMSRPAVTVEQGKKMNGKKMGLCTSRGMFGGLRMNSAKSVQETSVSRKLKGRKRSFTEAFMRSAIDRIFNNGYMFLWPLDWRLITLLVPPRCRSRHERDPPAIFALHLRLHRKLVIRFELVGITKRCRLSFLEEVRTLSFERQFCFIFVE</sequence>
<evidence type="ECO:0000313" key="2">
    <source>
        <dbReference type="Proteomes" id="UP001416858"/>
    </source>
</evidence>
<evidence type="ECO:0008006" key="3">
    <source>
        <dbReference type="Google" id="ProtNLM"/>
    </source>
</evidence>
<comment type="caution">
    <text evidence="1">The sequence shown here is derived from an EMBL/GenBank/DDBJ whole genome shotgun (WGS) entry which is preliminary data.</text>
</comment>
<evidence type="ECO:0000313" key="1">
    <source>
        <dbReference type="EMBL" id="GAA5505241.1"/>
    </source>
</evidence>
<proteinExistence type="predicted"/>
<dbReference type="EMBL" id="BAABRO010000001">
    <property type="protein sequence ID" value="GAA5505241.1"/>
    <property type="molecule type" value="Genomic_DNA"/>
</dbReference>